<dbReference type="Pfam" id="PF13193">
    <property type="entry name" value="AMP-binding_C"/>
    <property type="match status" value="1"/>
</dbReference>
<dbReference type="Gene3D" id="3.30.300.30">
    <property type="match status" value="1"/>
</dbReference>
<dbReference type="RefSeq" id="WP_092679453.1">
    <property type="nucleotide sequence ID" value="NZ_FNMZ01000001.1"/>
</dbReference>
<reference evidence="5 6" key="1">
    <citation type="submission" date="2016-10" db="EMBL/GenBank/DDBJ databases">
        <authorList>
            <person name="de Groot N.N."/>
        </authorList>
    </citation>
    <scope>NUCLEOTIDE SEQUENCE [LARGE SCALE GENOMIC DNA]</scope>
    <source>
        <strain evidence="5 6">DSM 17890</strain>
    </source>
</reference>
<dbReference type="AlphaFoldDB" id="A0A1H2RLI0"/>
<keyword evidence="2" id="KW-0436">Ligase</keyword>
<dbReference type="InterPro" id="IPR000873">
    <property type="entry name" value="AMP-dep_synth/lig_dom"/>
</dbReference>
<protein>
    <submittedName>
        <fullName evidence="5">Fatty-acyl-CoA synthase</fullName>
    </submittedName>
</protein>
<dbReference type="CDD" id="cd05944">
    <property type="entry name" value="FACL_like_4"/>
    <property type="match status" value="1"/>
</dbReference>
<dbReference type="STRING" id="356660.SAMN05444336_101400"/>
<dbReference type="Pfam" id="PF00501">
    <property type="entry name" value="AMP-binding"/>
    <property type="match status" value="1"/>
</dbReference>
<dbReference type="NCBIfam" id="NF005714">
    <property type="entry name" value="PRK07529.1"/>
    <property type="match status" value="1"/>
</dbReference>
<sequence>MDGSRETYSAIDDKASWEAVPLSERWSARSVYELLTQTAGAQADRPALSFQIRSGESDKAETLTWEQVRARTARAANLFRDLGVQEGDGVAYLLPNCSEAVIALMAGATAGTVCPLNPLLDAEQIGALLRETGAKVLVTLAPFPKTDVAEKAAAAVALAPEVKAIVEIDLKRYLAPPLSWIVPLIRPKRPGGHSAKILDFHEAIAGKSDQLAFAESGDPQRIGACFHTGGTTGMPKIARHTHHGMIYNGWLSASMMFSAEDVVLCPLPMFHVFAAYPIWMACMASGAHMVMPTPQGYRGDGVFDNYWKLVARWRATLMITVPTAAAALMQREVNADVSTLRYALCGSAPLPLGLFERFEQATGVKILEGYGMTEATCLVSCNPATGERKVGSVGLPFPYTDVRILMCDEVGNVVKECGTDEVGEICVSNPGVIPGGTYTEPERNVNLYADNDWLRTGDLGRIDGDGYLWITGRAKDLIIRGGHNIDPALIEEALARHPAVAMAGAVGQPDAHSGEVPCVYVELAAGQEASIEALQAWADERIPERAAHPKHIEILPEIPKTAVGKVFKPDLRKLAIARVYGAALAKAGIKVEVNVVEDRKLGLVAELRPVGKAVSQAELRAVLDVFARPFRLIEKG</sequence>
<evidence type="ECO:0000259" key="4">
    <source>
        <dbReference type="Pfam" id="PF13193"/>
    </source>
</evidence>
<dbReference type="PANTHER" id="PTHR43201:SF5">
    <property type="entry name" value="MEDIUM-CHAIN ACYL-COA LIGASE ACSF2, MITOCHONDRIAL"/>
    <property type="match status" value="1"/>
</dbReference>
<dbReference type="Proteomes" id="UP000199118">
    <property type="component" value="Unassembled WGS sequence"/>
</dbReference>
<dbReference type="SUPFAM" id="SSF56801">
    <property type="entry name" value="Acetyl-CoA synthetase-like"/>
    <property type="match status" value="1"/>
</dbReference>
<evidence type="ECO:0000256" key="1">
    <source>
        <dbReference type="ARBA" id="ARBA00006432"/>
    </source>
</evidence>
<organism evidence="5 6">
    <name type="scientific">Albimonas donghaensis</name>
    <dbReference type="NCBI Taxonomy" id="356660"/>
    <lineage>
        <taxon>Bacteria</taxon>
        <taxon>Pseudomonadati</taxon>
        <taxon>Pseudomonadota</taxon>
        <taxon>Alphaproteobacteria</taxon>
        <taxon>Rhodobacterales</taxon>
        <taxon>Paracoccaceae</taxon>
        <taxon>Albimonas</taxon>
    </lineage>
</organism>
<evidence type="ECO:0000256" key="2">
    <source>
        <dbReference type="ARBA" id="ARBA00022598"/>
    </source>
</evidence>
<evidence type="ECO:0000313" key="5">
    <source>
        <dbReference type="EMBL" id="SDW20353.1"/>
    </source>
</evidence>
<comment type="similarity">
    <text evidence="1">Belongs to the ATP-dependent AMP-binding enzyme family.</text>
</comment>
<accession>A0A1H2RLI0</accession>
<keyword evidence="6" id="KW-1185">Reference proteome</keyword>
<feature type="domain" description="AMP-binding enzyme C-terminal" evidence="4">
    <location>
        <begin position="490"/>
        <end position="565"/>
    </location>
</feature>
<dbReference type="PANTHER" id="PTHR43201">
    <property type="entry name" value="ACYL-COA SYNTHETASE"/>
    <property type="match status" value="1"/>
</dbReference>
<dbReference type="InterPro" id="IPR045851">
    <property type="entry name" value="AMP-bd_C_sf"/>
</dbReference>
<dbReference type="Gene3D" id="3.40.50.12780">
    <property type="entry name" value="N-terminal domain of ligase-like"/>
    <property type="match status" value="1"/>
</dbReference>
<evidence type="ECO:0000313" key="6">
    <source>
        <dbReference type="Proteomes" id="UP000199118"/>
    </source>
</evidence>
<dbReference type="EMBL" id="FNMZ01000001">
    <property type="protein sequence ID" value="SDW20353.1"/>
    <property type="molecule type" value="Genomic_DNA"/>
</dbReference>
<dbReference type="InterPro" id="IPR025110">
    <property type="entry name" value="AMP-bd_C"/>
</dbReference>
<gene>
    <name evidence="5" type="ORF">SAMN05444336_101400</name>
</gene>
<dbReference type="OrthoDB" id="9803968at2"/>
<name>A0A1H2RLI0_9RHOB</name>
<dbReference type="GO" id="GO:0031956">
    <property type="term" value="F:medium-chain fatty acid-CoA ligase activity"/>
    <property type="evidence" value="ECO:0007669"/>
    <property type="project" value="TreeGrafter"/>
</dbReference>
<proteinExistence type="inferred from homology"/>
<evidence type="ECO:0000259" key="3">
    <source>
        <dbReference type="Pfam" id="PF00501"/>
    </source>
</evidence>
<dbReference type="GO" id="GO:0006631">
    <property type="term" value="P:fatty acid metabolic process"/>
    <property type="evidence" value="ECO:0007669"/>
    <property type="project" value="TreeGrafter"/>
</dbReference>
<feature type="domain" description="AMP-dependent synthetase/ligase" evidence="3">
    <location>
        <begin position="37"/>
        <end position="435"/>
    </location>
</feature>
<dbReference type="InterPro" id="IPR042099">
    <property type="entry name" value="ANL_N_sf"/>
</dbReference>